<evidence type="ECO:0000313" key="3">
    <source>
        <dbReference type="EMBL" id="OWM88751.1"/>
    </source>
</evidence>
<dbReference type="Pfam" id="PF24714">
    <property type="entry name" value="TOR1L1_N"/>
    <property type="match status" value="1"/>
</dbReference>
<evidence type="ECO:0000259" key="2">
    <source>
        <dbReference type="SMART" id="SM01349"/>
    </source>
</evidence>
<feature type="region of interest" description="Disordered" evidence="1">
    <location>
        <begin position="907"/>
        <end position="926"/>
    </location>
</feature>
<dbReference type="GO" id="GO:0010031">
    <property type="term" value="P:circumnutation"/>
    <property type="evidence" value="ECO:0007669"/>
    <property type="project" value="TreeGrafter"/>
</dbReference>
<dbReference type="GO" id="GO:0010005">
    <property type="term" value="C:cortical microtubule, transverse to long axis"/>
    <property type="evidence" value="ECO:0007669"/>
    <property type="project" value="TreeGrafter"/>
</dbReference>
<evidence type="ECO:0000256" key="1">
    <source>
        <dbReference type="SAM" id="MobiDB-lite"/>
    </source>
</evidence>
<sequence length="1294" mass="142115">MALPSSQASDGAGLCPCSLPSSSLQPLDTKDDNKGEMASEVETPDRPEILQERLKSFLRQLQFECAILERIVHKNKNQHRRCGYFQYLLKVRRDFRLLQSAKLEELLNSCFQVISGDKPKQKINLLESLKSRICDSGKPNFMERLLGAARLLSQILLDVVSVFNMVSSLSQERQSVKLTQEGIEIFREYYPINRDYVTLECIWETDKYILVERMHKSEIESGAVALDKKDSLAEAPVCYQRIETILEDEELDSIPKMAEMNKGAVESPAQSREEKIELAVNSCADDKAAEGSQDAEDNLATTRFPEDKLSAHDGLVTSSTSLTTSDPKTEPKKVAFVSIKRPLPSKSTDVDLHPKKSRSEDERKKDPFFDLLAVTSDKTENIQATKADTPPSRYEIRMKNDNSSSSSSSSSTDQAEAAMSSQGPKPSKPSKPHPHSSHSQPNSRAPNSSSSSSSVTSHLAMVELKQKILTSLSKLADRDTYQIAVSDLESTIQTISHDAIPMLLNCLFESSNDPKPAVKKESIRLLAFVCSSRGDTTFNHLTKIIAQLSRRLKDSDSGVRDACRDAIGALSAQYLKNEGVVGLFVKPLFEVMGDQNKAVQSGAAMCMAKMVECAVDPPVAAFQKMCPRICKLLNNPNFLAKAALLPVVSNLSQVGAISPQNFDSLLQGIQECLGSPDWAIRKAAAETLSALAMHSSHLITDGATSTLTALEGSRFDKIKPVRDSMLEALQLWKKILGKGDGGTDDQKSVSQESENPEPQEISEKNDANPSVRKEPSGKDSSPTEDSASRAKAGNIPDKAVVLLKRKTPVLTDKELNPEFFQKLETRGSGDLPVEVVVPRRYLNSSNTGNEEGSGPNVAELRGRFNRMGNNSNELQGSSMGKYHGMERGMNGKDWRLRAFDEDKVDANQRESTAALPKAECQSEGGSFSSNRGNWIAIQRQLLQLERQQTHLMSMLQDFMGGSHDSMVTLENRVRGLERVVEDMARDLSISSGRRGGSFSMGFDGATSRNLGKYNGFSDYSSGKFGRGAERFAQSEGTASGLRGRNLGWRSDISEGWDRDFPPYGSSRNGHSGARKALDGGRRAWDKEAAPVRHGEGPSARSVWQASKDEATLEAIRVAGEDGSSSRAARVAVPELTAEALEDDNVGRERDPVWAAWTNAMDALHVGDIDTAYAEVLSTGDDLLLVKLMDRSGPTVDQLSNEVATEVLHAVAQFLQEQNLFDVCLSWIQQLFEMVLENGPNSVPLPTEVKKELLFNLHETSSAIDPPDDWEGAAPDQLLLQLASAWGIDLQQFDK</sequence>
<gene>
    <name evidence="3" type="ORF">CDL15_Pgr002518</name>
</gene>
<dbReference type="FunFam" id="1.25.10.10:FF:000224">
    <property type="entry name" value="Microtubule-associated protein TORTIFOLIA1"/>
    <property type="match status" value="1"/>
</dbReference>
<feature type="region of interest" description="Disordered" evidence="1">
    <location>
        <begin position="1057"/>
        <end position="1105"/>
    </location>
</feature>
<dbReference type="InterPro" id="IPR016024">
    <property type="entry name" value="ARM-type_fold"/>
</dbReference>
<dbReference type="GO" id="GO:0008017">
    <property type="term" value="F:microtubule binding"/>
    <property type="evidence" value="ECO:0007669"/>
    <property type="project" value="InterPro"/>
</dbReference>
<feature type="domain" description="TOG" evidence="2">
    <location>
        <begin position="491"/>
        <end position="724"/>
    </location>
</feature>
<feature type="compositionally biased region" description="Low complexity" evidence="1">
    <location>
        <begin position="14"/>
        <end position="27"/>
    </location>
</feature>
<dbReference type="EMBL" id="MTKT01000790">
    <property type="protein sequence ID" value="OWM88751.1"/>
    <property type="molecule type" value="Genomic_DNA"/>
</dbReference>
<dbReference type="InterPro" id="IPR057600">
    <property type="entry name" value="TORTIFOLIA1/SINE1-2_N"/>
</dbReference>
<feature type="region of interest" description="Disordered" evidence="1">
    <location>
        <begin position="285"/>
        <end position="364"/>
    </location>
</feature>
<feature type="region of interest" description="Disordered" evidence="1">
    <location>
        <begin position="380"/>
        <end position="454"/>
    </location>
</feature>
<feature type="compositionally biased region" description="Basic and acidic residues" evidence="1">
    <location>
        <begin position="348"/>
        <end position="364"/>
    </location>
</feature>
<dbReference type="PANTHER" id="PTHR31355">
    <property type="entry name" value="MICROTUBULE-ASSOCIATED PROTEIN TORTIFOLIA1"/>
    <property type="match status" value="1"/>
</dbReference>
<dbReference type="SUPFAM" id="SSF48371">
    <property type="entry name" value="ARM repeat"/>
    <property type="match status" value="1"/>
</dbReference>
<organism evidence="3 4">
    <name type="scientific">Punica granatum</name>
    <name type="common">Pomegranate</name>
    <dbReference type="NCBI Taxonomy" id="22663"/>
    <lineage>
        <taxon>Eukaryota</taxon>
        <taxon>Viridiplantae</taxon>
        <taxon>Streptophyta</taxon>
        <taxon>Embryophyta</taxon>
        <taxon>Tracheophyta</taxon>
        <taxon>Spermatophyta</taxon>
        <taxon>Magnoliopsida</taxon>
        <taxon>eudicotyledons</taxon>
        <taxon>Gunneridae</taxon>
        <taxon>Pentapetalae</taxon>
        <taxon>rosids</taxon>
        <taxon>malvids</taxon>
        <taxon>Myrtales</taxon>
        <taxon>Lythraceae</taxon>
        <taxon>Punica</taxon>
    </lineage>
</organism>
<reference evidence="4" key="1">
    <citation type="journal article" date="2017" name="Plant J.">
        <title>The pomegranate (Punica granatum L.) genome and the genomics of punicalagin biosynthesis.</title>
        <authorList>
            <person name="Qin G."/>
            <person name="Xu C."/>
            <person name="Ming R."/>
            <person name="Tang H."/>
            <person name="Guyot R."/>
            <person name="Kramer E.M."/>
            <person name="Hu Y."/>
            <person name="Yi X."/>
            <person name="Qi Y."/>
            <person name="Xu X."/>
            <person name="Gao Z."/>
            <person name="Pan H."/>
            <person name="Jian J."/>
            <person name="Tian Y."/>
            <person name="Yue Z."/>
            <person name="Xu Y."/>
        </authorList>
    </citation>
    <scope>NUCLEOTIDE SEQUENCE [LARGE SCALE GENOMIC DNA]</scope>
    <source>
        <strain evidence="4">cv. Dabenzi</strain>
    </source>
</reference>
<protein>
    <recommendedName>
        <fullName evidence="2">TOG domain-containing protein</fullName>
    </recommendedName>
</protein>
<dbReference type="InterPro" id="IPR057599">
    <property type="entry name" value="TORTIFOLIA1/TORL1-2_C"/>
</dbReference>
<dbReference type="Proteomes" id="UP000197138">
    <property type="component" value="Unassembled WGS sequence"/>
</dbReference>
<feature type="compositionally biased region" description="Basic and acidic residues" evidence="1">
    <location>
        <begin position="761"/>
        <end position="777"/>
    </location>
</feature>
<dbReference type="GO" id="GO:0009826">
    <property type="term" value="P:unidimensional cell growth"/>
    <property type="evidence" value="ECO:0007669"/>
    <property type="project" value="TreeGrafter"/>
</dbReference>
<feature type="region of interest" description="Disordered" evidence="1">
    <location>
        <begin position="1"/>
        <end position="45"/>
    </location>
</feature>
<dbReference type="SMART" id="SM01349">
    <property type="entry name" value="TOG"/>
    <property type="match status" value="1"/>
</dbReference>
<feature type="region of interest" description="Disordered" evidence="1">
    <location>
        <begin position="737"/>
        <end position="793"/>
    </location>
</feature>
<evidence type="ECO:0000313" key="4">
    <source>
        <dbReference type="Proteomes" id="UP000197138"/>
    </source>
</evidence>
<dbReference type="InterPro" id="IPR011989">
    <property type="entry name" value="ARM-like"/>
</dbReference>
<dbReference type="InterPro" id="IPR033337">
    <property type="entry name" value="TORTIFOLIA1/SINE1-2"/>
</dbReference>
<name>A0A218XW62_PUNGR</name>
<dbReference type="InterPro" id="IPR034085">
    <property type="entry name" value="TOG"/>
</dbReference>
<dbReference type="Gene3D" id="1.25.10.10">
    <property type="entry name" value="Leucine-rich Repeat Variant"/>
    <property type="match status" value="2"/>
</dbReference>
<accession>A0A218XW62</accession>
<comment type="caution">
    <text evidence="3">The sequence shown here is derived from an EMBL/GenBank/DDBJ whole genome shotgun (WGS) entry which is preliminary data.</text>
</comment>
<feature type="compositionally biased region" description="Basic and acidic residues" evidence="1">
    <location>
        <begin position="28"/>
        <end position="45"/>
    </location>
</feature>
<dbReference type="Pfam" id="PF24713">
    <property type="entry name" value="TOR1L1_C"/>
    <property type="match status" value="1"/>
</dbReference>
<feature type="compositionally biased region" description="Basic and acidic residues" evidence="1">
    <location>
        <begin position="1075"/>
        <end position="1095"/>
    </location>
</feature>
<proteinExistence type="predicted"/>
<dbReference type="PANTHER" id="PTHR31355:SF7">
    <property type="entry name" value="MICROTUBULE-ASSOCIATED PROTEIN TORTIFOLIA1"/>
    <property type="match status" value="1"/>
</dbReference>